<evidence type="ECO:0008006" key="4">
    <source>
        <dbReference type="Google" id="ProtNLM"/>
    </source>
</evidence>
<dbReference type="EMBL" id="LR746496">
    <property type="protein sequence ID" value="CAA7599597.1"/>
    <property type="molecule type" value="Genomic_DNA"/>
</dbReference>
<dbReference type="AlphaFoldDB" id="A0A8S0XUN0"/>
<organism evidence="1">
    <name type="scientific">Acididesulfobacillus acetoxydans</name>
    <dbReference type="NCBI Taxonomy" id="1561005"/>
    <lineage>
        <taxon>Bacteria</taxon>
        <taxon>Bacillati</taxon>
        <taxon>Bacillota</taxon>
        <taxon>Clostridia</taxon>
        <taxon>Eubacteriales</taxon>
        <taxon>Peptococcaceae</taxon>
        <taxon>Acididesulfobacillus</taxon>
    </lineage>
</organism>
<dbReference type="NCBIfam" id="NF045794">
    <property type="entry name" value="CsxC_fam"/>
    <property type="match status" value="1"/>
</dbReference>
<evidence type="ECO:0000313" key="1">
    <source>
        <dbReference type="EMBL" id="CAA7599597.1"/>
    </source>
</evidence>
<protein>
    <recommendedName>
        <fullName evidence="4">DUF3794 domain-containing protein</fullName>
    </recommendedName>
</protein>
<dbReference type="InterPro" id="IPR054845">
    <property type="entry name" value="Exosporium_prot_C"/>
</dbReference>
<dbReference type="EMBL" id="CDGJ01000045">
    <property type="protein sequence ID" value="CEJ07193.1"/>
    <property type="molecule type" value="Genomic_DNA"/>
</dbReference>
<reference evidence="2" key="1">
    <citation type="submission" date="2014-11" db="EMBL/GenBank/DDBJ databases">
        <authorList>
            <person name="Hornung B.V."/>
        </authorList>
    </citation>
    <scope>NUCLEOTIDE SEQUENCE</scope>
    <source>
        <strain evidence="2">INE</strain>
    </source>
</reference>
<name>A0A8S0XUN0_9FIRM</name>
<sequence>MTNQIPHVWTQQPLTMQPDATSCNVGCTNPSSTLDPNPAFPSTASLGQCTPLAVTQSGTDVFVTVSIPAEAIFTLPTLALEIKRVTKNVKITQCRFFNTIPPIASGQPSDTPKLFLAGFVRKDIQYSQVLTQTSTTVQGSIQDFVVDVPISCVVSLGTGISVPATTFGQQQVYEFATSTSLPAGFASKDQLLSADLSEFNVLSNEFLNKLPTCHLVYSQINEMDEALDRVPLVGGPFEEGVFRTVQEKMVVVIQVRLAF</sequence>
<dbReference type="KEGG" id="aacx:DEACI_0223"/>
<evidence type="ECO:0000313" key="3">
    <source>
        <dbReference type="Proteomes" id="UP001071230"/>
    </source>
</evidence>
<dbReference type="Proteomes" id="UP000836597">
    <property type="component" value="Chromosome"/>
</dbReference>
<reference evidence="1" key="2">
    <citation type="submission" date="2020-01" db="EMBL/GenBank/DDBJ databases">
        <authorList>
            <person name="Hornung B."/>
        </authorList>
    </citation>
    <scope>NUCLEOTIDE SEQUENCE</scope>
    <source>
        <strain evidence="1">PacBioINE</strain>
    </source>
</reference>
<keyword evidence="3" id="KW-1185">Reference proteome</keyword>
<dbReference type="Proteomes" id="UP001071230">
    <property type="component" value="Unassembled WGS sequence"/>
</dbReference>
<proteinExistence type="predicted"/>
<accession>A0A8S0XUN0</accession>
<gene>
    <name evidence="1" type="ORF">DEACI_0223</name>
    <name evidence="2" type="ORF">DEACI_1651</name>
</gene>
<dbReference type="RefSeq" id="WP_240983380.1">
    <property type="nucleotide sequence ID" value="NZ_CDGJ01000045.1"/>
</dbReference>
<evidence type="ECO:0000313" key="2">
    <source>
        <dbReference type="EMBL" id="CEJ07193.1"/>
    </source>
</evidence>